<keyword evidence="2" id="KW-1185">Reference proteome</keyword>
<dbReference type="Proteomes" id="UP001562159">
    <property type="component" value="Unassembled WGS sequence"/>
</dbReference>
<name>A0ABV4AUL1_9GAMM</name>
<reference evidence="1 2" key="1">
    <citation type="submission" date="2024-07" db="EMBL/GenBank/DDBJ databases">
        <title>Molecular mechanisms and environmental adaptations of flagellar loss and biofilm growth of Rhodanobacter under environmental stress.</title>
        <authorList>
            <person name="Chen M."/>
        </authorList>
    </citation>
    <scope>NUCLEOTIDE SEQUENCE [LARGE SCALE GENOMIC DNA]</scope>
    <source>
        <strain evidence="1 2">RS22</strain>
    </source>
</reference>
<gene>
    <name evidence="1" type="ORF">AB7878_11395</name>
</gene>
<comment type="caution">
    <text evidence="1">The sequence shown here is derived from an EMBL/GenBank/DDBJ whole genome shotgun (WGS) entry which is preliminary data.</text>
</comment>
<dbReference type="EMBL" id="JBGBPY010000001">
    <property type="protein sequence ID" value="MEY2183023.1"/>
    <property type="molecule type" value="Genomic_DNA"/>
</dbReference>
<protein>
    <submittedName>
        <fullName evidence="1">Uncharacterized protein</fullName>
    </submittedName>
</protein>
<evidence type="ECO:0000313" key="1">
    <source>
        <dbReference type="EMBL" id="MEY2183023.1"/>
    </source>
</evidence>
<organism evidence="1 2">
    <name type="scientific">Rhodanobacter humi</name>
    <dbReference type="NCBI Taxonomy" id="1888173"/>
    <lineage>
        <taxon>Bacteria</taxon>
        <taxon>Pseudomonadati</taxon>
        <taxon>Pseudomonadota</taxon>
        <taxon>Gammaproteobacteria</taxon>
        <taxon>Lysobacterales</taxon>
        <taxon>Rhodanobacteraceae</taxon>
        <taxon>Rhodanobacter</taxon>
    </lineage>
</organism>
<evidence type="ECO:0000313" key="2">
    <source>
        <dbReference type="Proteomes" id="UP001562159"/>
    </source>
</evidence>
<proteinExistence type="predicted"/>
<sequence>MRLVDAGRHALFDGMLEPLRERYDHSELRRVEQCLAIYLHEQPANLPDLRQQPKFPYFPGIPSRTYYPRERFPELEVLEAGAAAIRGELRAVLE</sequence>
<accession>A0ABV4AUL1</accession>